<dbReference type="STRING" id="69332.A0A388LGU4"/>
<name>A0A388LGU4_CHABU</name>
<dbReference type="Gramene" id="GBG81443">
    <property type="protein sequence ID" value="GBG81443"/>
    <property type="gene ID" value="CBR_g32120"/>
</dbReference>
<comment type="caution">
    <text evidence="6">The sequence shown here is derived from an EMBL/GenBank/DDBJ whole genome shotgun (WGS) entry which is preliminary data.</text>
</comment>
<dbReference type="InterPro" id="IPR023395">
    <property type="entry name" value="MCP_dom_sf"/>
</dbReference>
<evidence type="ECO:0000256" key="5">
    <source>
        <dbReference type="RuleBase" id="RU000488"/>
    </source>
</evidence>
<evidence type="ECO:0000256" key="4">
    <source>
        <dbReference type="PROSITE-ProRule" id="PRU00282"/>
    </source>
</evidence>
<keyword evidence="2 4" id="KW-0812">Transmembrane</keyword>
<dbReference type="PROSITE" id="PS50920">
    <property type="entry name" value="SOLCAR"/>
    <property type="match status" value="1"/>
</dbReference>
<evidence type="ECO:0000256" key="1">
    <source>
        <dbReference type="ARBA" id="ARBA00004141"/>
    </source>
</evidence>
<evidence type="ECO:0000256" key="3">
    <source>
        <dbReference type="ARBA" id="ARBA00023136"/>
    </source>
</evidence>
<proteinExistence type="inferred from homology"/>
<dbReference type="Pfam" id="PF00153">
    <property type="entry name" value="Mito_carr"/>
    <property type="match status" value="1"/>
</dbReference>
<protein>
    <submittedName>
        <fullName evidence="6">Uncharacterized protein</fullName>
    </submittedName>
</protein>
<evidence type="ECO:0000313" key="7">
    <source>
        <dbReference type="Proteomes" id="UP000265515"/>
    </source>
</evidence>
<keyword evidence="7" id="KW-1185">Reference proteome</keyword>
<dbReference type="SUPFAM" id="SSF103506">
    <property type="entry name" value="Mitochondrial carrier"/>
    <property type="match status" value="1"/>
</dbReference>
<accession>A0A388LGU4</accession>
<evidence type="ECO:0000313" key="6">
    <source>
        <dbReference type="EMBL" id="GBG81443.1"/>
    </source>
</evidence>
<reference evidence="6 7" key="1">
    <citation type="journal article" date="2018" name="Cell">
        <title>The Chara Genome: Secondary Complexity and Implications for Plant Terrestrialization.</title>
        <authorList>
            <person name="Nishiyama T."/>
            <person name="Sakayama H."/>
            <person name="Vries J.D."/>
            <person name="Buschmann H."/>
            <person name="Saint-Marcoux D."/>
            <person name="Ullrich K.K."/>
            <person name="Haas F.B."/>
            <person name="Vanderstraeten L."/>
            <person name="Becker D."/>
            <person name="Lang D."/>
            <person name="Vosolsobe S."/>
            <person name="Rombauts S."/>
            <person name="Wilhelmsson P.K.I."/>
            <person name="Janitza P."/>
            <person name="Kern R."/>
            <person name="Heyl A."/>
            <person name="Rumpler F."/>
            <person name="Villalobos L.I.A.C."/>
            <person name="Clay J.M."/>
            <person name="Skokan R."/>
            <person name="Toyoda A."/>
            <person name="Suzuki Y."/>
            <person name="Kagoshima H."/>
            <person name="Schijlen E."/>
            <person name="Tajeshwar N."/>
            <person name="Catarino B."/>
            <person name="Hetherington A.J."/>
            <person name="Saltykova A."/>
            <person name="Bonnot C."/>
            <person name="Breuninger H."/>
            <person name="Symeonidi A."/>
            <person name="Radhakrishnan G.V."/>
            <person name="Van Nieuwerburgh F."/>
            <person name="Deforce D."/>
            <person name="Chang C."/>
            <person name="Karol K.G."/>
            <person name="Hedrich R."/>
            <person name="Ulvskov P."/>
            <person name="Glockner G."/>
            <person name="Delwiche C.F."/>
            <person name="Petrasek J."/>
            <person name="Van de Peer Y."/>
            <person name="Friml J."/>
            <person name="Beilby M."/>
            <person name="Dolan L."/>
            <person name="Kohara Y."/>
            <person name="Sugano S."/>
            <person name="Fujiyama A."/>
            <person name="Delaux P.-M."/>
            <person name="Quint M."/>
            <person name="TheiBen G."/>
            <person name="Hagemann M."/>
            <person name="Harholt J."/>
            <person name="Dunand C."/>
            <person name="Zachgo S."/>
            <person name="Langdale J."/>
            <person name="Maumus F."/>
            <person name="Straeten D.V.D."/>
            <person name="Gould S.B."/>
            <person name="Rensing S.A."/>
        </authorList>
    </citation>
    <scope>NUCLEOTIDE SEQUENCE [LARGE SCALE GENOMIC DNA]</scope>
    <source>
        <strain evidence="6 7">S276</strain>
    </source>
</reference>
<feature type="repeat" description="Solcar" evidence="4">
    <location>
        <begin position="1"/>
        <end position="55"/>
    </location>
</feature>
<dbReference type="Gene3D" id="1.50.40.10">
    <property type="entry name" value="Mitochondrial carrier domain"/>
    <property type="match status" value="1"/>
</dbReference>
<dbReference type="AlphaFoldDB" id="A0A388LGU4"/>
<keyword evidence="3 4" id="KW-0472">Membrane</keyword>
<comment type="subcellular location">
    <subcellularLocation>
        <location evidence="1">Membrane</location>
        <topology evidence="1">Multi-pass membrane protein</topology>
    </subcellularLocation>
</comment>
<dbReference type="InterPro" id="IPR018108">
    <property type="entry name" value="MCP_transmembrane"/>
</dbReference>
<dbReference type="OrthoDB" id="270584at2759"/>
<organism evidence="6 7">
    <name type="scientific">Chara braunii</name>
    <name type="common">Braun's stonewort</name>
    <dbReference type="NCBI Taxonomy" id="69332"/>
    <lineage>
        <taxon>Eukaryota</taxon>
        <taxon>Viridiplantae</taxon>
        <taxon>Streptophyta</taxon>
        <taxon>Charophyceae</taxon>
        <taxon>Charales</taxon>
        <taxon>Characeae</taxon>
        <taxon>Chara</taxon>
    </lineage>
</organism>
<dbReference type="OMA" id="YRGFIAN"/>
<dbReference type="EMBL" id="BFEA01000374">
    <property type="protein sequence ID" value="GBG81443.1"/>
    <property type="molecule type" value="Genomic_DNA"/>
</dbReference>
<gene>
    <name evidence="6" type="ORF">CBR_g32120</name>
</gene>
<keyword evidence="5" id="KW-0813">Transport</keyword>
<dbReference type="Proteomes" id="UP000265515">
    <property type="component" value="Unassembled WGS sequence"/>
</dbReference>
<dbReference type="GO" id="GO:0016020">
    <property type="term" value="C:membrane"/>
    <property type="evidence" value="ECO:0007669"/>
    <property type="project" value="UniProtKB-SubCell"/>
</dbReference>
<sequence length="81" mass="9119">MQMRATPFKCVSEAIPGIIARDGVQGLYRGFIANALKNLPNTSIRLATFDAAKLLIDRSHKEFDELVLRNHEQLMKQHAPT</sequence>
<comment type="similarity">
    <text evidence="5">Belongs to the mitochondrial carrier (TC 2.A.29) family.</text>
</comment>
<evidence type="ECO:0000256" key="2">
    <source>
        <dbReference type="ARBA" id="ARBA00022692"/>
    </source>
</evidence>